<dbReference type="SMART" id="SM00635">
    <property type="entry name" value="BID_2"/>
    <property type="match status" value="2"/>
</dbReference>
<dbReference type="RefSeq" id="WP_186840259.1">
    <property type="nucleotide sequence ID" value="NZ_JACOOZ010000003.1"/>
</dbReference>
<dbReference type="Gene3D" id="2.60.40.1080">
    <property type="match status" value="2"/>
</dbReference>
<dbReference type="Gene3D" id="3.40.33.10">
    <property type="entry name" value="CAP"/>
    <property type="match status" value="1"/>
</dbReference>
<dbReference type="Pfam" id="PF02368">
    <property type="entry name" value="Big_2"/>
    <property type="match status" value="1"/>
</dbReference>
<organism evidence="2 3">
    <name type="scientific">Eubacterium segne</name>
    <dbReference type="NCBI Taxonomy" id="2763045"/>
    <lineage>
        <taxon>Bacteria</taxon>
        <taxon>Bacillati</taxon>
        <taxon>Bacillota</taxon>
        <taxon>Clostridia</taxon>
        <taxon>Eubacteriales</taxon>
        <taxon>Eubacteriaceae</taxon>
        <taxon>Eubacterium</taxon>
    </lineage>
</organism>
<dbReference type="SUPFAM" id="SSF49373">
    <property type="entry name" value="Invasin/intimin cell-adhesion fragments"/>
    <property type="match status" value="2"/>
</dbReference>
<protein>
    <submittedName>
        <fullName evidence="2">Ig-like domain-containing protein</fullName>
    </submittedName>
</protein>
<accession>A0ABR7F3G8</accession>
<dbReference type="SUPFAM" id="SSF55797">
    <property type="entry name" value="PR-1-like"/>
    <property type="match status" value="1"/>
</dbReference>
<dbReference type="InterPro" id="IPR014044">
    <property type="entry name" value="CAP_dom"/>
</dbReference>
<name>A0ABR7F3G8_9FIRM</name>
<dbReference type="InterPro" id="IPR035940">
    <property type="entry name" value="CAP_sf"/>
</dbReference>
<reference evidence="2 3" key="1">
    <citation type="submission" date="2020-08" db="EMBL/GenBank/DDBJ databases">
        <title>Genome public.</title>
        <authorList>
            <person name="Liu C."/>
            <person name="Sun Q."/>
        </authorList>
    </citation>
    <scope>NUCLEOTIDE SEQUENCE [LARGE SCALE GENOMIC DNA]</scope>
    <source>
        <strain evidence="2 3">BX4</strain>
    </source>
</reference>
<dbReference type="EMBL" id="JACOOZ010000003">
    <property type="protein sequence ID" value="MBC5667504.1"/>
    <property type="molecule type" value="Genomic_DNA"/>
</dbReference>
<feature type="domain" description="BIG2" evidence="1">
    <location>
        <begin position="37"/>
        <end position="109"/>
    </location>
</feature>
<evidence type="ECO:0000313" key="3">
    <source>
        <dbReference type="Proteomes" id="UP000597877"/>
    </source>
</evidence>
<proteinExistence type="predicted"/>
<gene>
    <name evidence="2" type="ORF">H8S00_05850</name>
</gene>
<comment type="caution">
    <text evidence="2">The sequence shown here is derived from an EMBL/GenBank/DDBJ whole genome shotgun (WGS) entry which is preliminary data.</text>
</comment>
<dbReference type="InterPro" id="IPR003343">
    <property type="entry name" value="Big_2"/>
</dbReference>
<evidence type="ECO:0000259" key="1">
    <source>
        <dbReference type="SMART" id="SM00635"/>
    </source>
</evidence>
<dbReference type="Proteomes" id="UP000597877">
    <property type="component" value="Unassembled WGS sequence"/>
</dbReference>
<feature type="domain" description="BIG2" evidence="1">
    <location>
        <begin position="139"/>
        <end position="209"/>
    </location>
</feature>
<dbReference type="CDD" id="cd05379">
    <property type="entry name" value="CAP_bacterial"/>
    <property type="match status" value="1"/>
</dbReference>
<keyword evidence="3" id="KW-1185">Reference proteome</keyword>
<evidence type="ECO:0000313" key="2">
    <source>
        <dbReference type="EMBL" id="MBC5667504.1"/>
    </source>
</evidence>
<sequence>MKKSVFSYNKRGAKTILMLMIWIMSFAFICFGNVSVVQAKARLNYSWITMTEGYSIKLKVAGTKKKAKWYSSNKKVAKVSNKGVVYGKKAGKATVTAKVGGKKLKCSVKVKKIPKKVVKVVEYKDTTFSVSEVHINLYGVTYKDEKSVISYTQNGTFTLELLNSSGSITWSSNNENIATVSNGVITAKAVGSCTVMAKCGGKTFKCPVTVTNYSNIDQVYNQRNIYIMLSLVNKDRVKTKVKPLLLKSEVTKVADIRAKEAAKIFAHTRPNGSAYKTAYGDVGFKIGSAIGENLSYNLDAASKRAKIVNMAYKNLYASKGHRQNMLSRDFTYIGISSYTKEYVNQWNTTCVETYFAQEFYTK</sequence>
<dbReference type="InterPro" id="IPR008964">
    <property type="entry name" value="Invasin/intimin_cell_adhesion"/>
</dbReference>
<dbReference type="PANTHER" id="PTHR31157">
    <property type="entry name" value="SCP DOMAIN-CONTAINING PROTEIN"/>
    <property type="match status" value="1"/>
</dbReference>
<dbReference type="PANTHER" id="PTHR31157:SF1">
    <property type="entry name" value="SCP DOMAIN-CONTAINING PROTEIN"/>
    <property type="match status" value="1"/>
</dbReference>
<dbReference type="Pfam" id="PF00188">
    <property type="entry name" value="CAP"/>
    <property type="match status" value="1"/>
</dbReference>